<sequence length="49" mass="5716">MGGIWERLRVTTKMLQRVYGEILKVTEEDRKYAEVEGALGDFLNQWDGI</sequence>
<comment type="caution">
    <text evidence="1">The sequence shown here is derived from an EMBL/GenBank/DDBJ whole genome shotgun (WGS) entry which is preliminary data.</text>
</comment>
<protein>
    <submittedName>
        <fullName evidence="1">Uncharacterized protein</fullName>
    </submittedName>
</protein>
<dbReference type="Proteomes" id="UP001454086">
    <property type="component" value="Unassembled WGS sequence"/>
</dbReference>
<evidence type="ECO:0000313" key="2">
    <source>
        <dbReference type="Proteomes" id="UP001454086"/>
    </source>
</evidence>
<evidence type="ECO:0000313" key="1">
    <source>
        <dbReference type="EMBL" id="MEQ2427984.1"/>
    </source>
</evidence>
<proteinExistence type="predicted"/>
<name>A0ABV1DC92_9FIRM</name>
<dbReference type="EMBL" id="JBBMFM010000140">
    <property type="protein sequence ID" value="MEQ2427984.1"/>
    <property type="molecule type" value="Genomic_DNA"/>
</dbReference>
<accession>A0ABV1DC92</accession>
<organism evidence="1 2">
    <name type="scientific">Enterocloster hominis</name>
    <name type="common">ex Hitch et al. 2024</name>
    <dbReference type="NCBI Taxonomy" id="1917870"/>
    <lineage>
        <taxon>Bacteria</taxon>
        <taxon>Bacillati</taxon>
        <taxon>Bacillota</taxon>
        <taxon>Clostridia</taxon>
        <taxon>Lachnospirales</taxon>
        <taxon>Lachnospiraceae</taxon>
        <taxon>Enterocloster</taxon>
    </lineage>
</organism>
<keyword evidence="2" id="KW-1185">Reference proteome</keyword>
<dbReference type="RefSeq" id="WP_157045625.1">
    <property type="nucleotide sequence ID" value="NZ_JBBMFM010000140.1"/>
</dbReference>
<gene>
    <name evidence="1" type="ORF">WMQ36_23760</name>
</gene>
<reference evidence="1 2" key="1">
    <citation type="submission" date="2024-03" db="EMBL/GenBank/DDBJ databases">
        <title>Human intestinal bacterial collection.</title>
        <authorList>
            <person name="Pauvert C."/>
            <person name="Hitch T.C.A."/>
            <person name="Clavel T."/>
        </authorList>
    </citation>
    <scope>NUCLEOTIDE SEQUENCE [LARGE SCALE GENOMIC DNA]</scope>
    <source>
        <strain evidence="1 2">CLA-SR-H021</strain>
    </source>
</reference>